<dbReference type="EMBL" id="BQNB010013552">
    <property type="protein sequence ID" value="GJT17386.1"/>
    <property type="molecule type" value="Genomic_DNA"/>
</dbReference>
<reference evidence="2" key="2">
    <citation type="submission" date="2022-01" db="EMBL/GenBank/DDBJ databases">
        <authorList>
            <person name="Yamashiro T."/>
            <person name="Shiraishi A."/>
            <person name="Satake H."/>
            <person name="Nakayama K."/>
        </authorList>
    </citation>
    <scope>NUCLEOTIDE SEQUENCE</scope>
</reference>
<evidence type="ECO:0000256" key="1">
    <source>
        <dbReference type="SAM" id="MobiDB-lite"/>
    </source>
</evidence>
<evidence type="ECO:0000313" key="2">
    <source>
        <dbReference type="EMBL" id="GJT17386.1"/>
    </source>
</evidence>
<dbReference type="Proteomes" id="UP001151760">
    <property type="component" value="Unassembled WGS sequence"/>
</dbReference>
<keyword evidence="3" id="KW-1185">Reference proteome</keyword>
<feature type="region of interest" description="Disordered" evidence="1">
    <location>
        <begin position="1"/>
        <end position="26"/>
    </location>
</feature>
<feature type="compositionally biased region" description="Low complexity" evidence="1">
    <location>
        <begin position="43"/>
        <end position="69"/>
    </location>
</feature>
<organism evidence="2 3">
    <name type="scientific">Tanacetum coccineum</name>
    <dbReference type="NCBI Taxonomy" id="301880"/>
    <lineage>
        <taxon>Eukaryota</taxon>
        <taxon>Viridiplantae</taxon>
        <taxon>Streptophyta</taxon>
        <taxon>Embryophyta</taxon>
        <taxon>Tracheophyta</taxon>
        <taxon>Spermatophyta</taxon>
        <taxon>Magnoliopsida</taxon>
        <taxon>eudicotyledons</taxon>
        <taxon>Gunneridae</taxon>
        <taxon>Pentapetalae</taxon>
        <taxon>asterids</taxon>
        <taxon>campanulids</taxon>
        <taxon>Asterales</taxon>
        <taxon>Asteraceae</taxon>
        <taxon>Asteroideae</taxon>
        <taxon>Anthemideae</taxon>
        <taxon>Anthemidinae</taxon>
        <taxon>Tanacetum</taxon>
    </lineage>
</organism>
<reference evidence="2" key="1">
    <citation type="journal article" date="2022" name="Int. J. Mol. Sci.">
        <title>Draft Genome of Tanacetum Coccineum: Genomic Comparison of Closely Related Tanacetum-Family Plants.</title>
        <authorList>
            <person name="Yamashiro T."/>
            <person name="Shiraishi A."/>
            <person name="Nakayama K."/>
            <person name="Satake H."/>
        </authorList>
    </citation>
    <scope>NUCLEOTIDE SEQUENCE</scope>
</reference>
<comment type="caution">
    <text evidence="2">The sequence shown here is derived from an EMBL/GenBank/DDBJ whole genome shotgun (WGS) entry which is preliminary data.</text>
</comment>
<name>A0ABQ5BU52_9ASTR</name>
<feature type="region of interest" description="Disordered" evidence="1">
    <location>
        <begin position="41"/>
        <end position="74"/>
    </location>
</feature>
<sequence length="269" mass="29640">MLLVNRSIQPDTSLSSTRRTFPPISTITTANSRGYYTTSNHGTTFTPTPASSSSFSSSSSTTTSHLPTTRGVRLESGRQPGLWVQVDLKKGVSGCCGSQPDALGFDSKGRRIFIESTNVIIQTTPRGRSLVSIAVYYEVTPHLVFRCVYGAATLGRGRGKGYMSNGGLENAPKKKKIDEVPIRKRAITFANNLLEDPDQGLELDASINLEENRQREKERRLKAKHKPLVLDKEVSKEIGEAYNAKLKFKLEVVERITPDAQLLLDLKQG</sequence>
<gene>
    <name evidence="2" type="ORF">Tco_0876092</name>
</gene>
<accession>A0ABQ5BU52</accession>
<protein>
    <submittedName>
        <fullName evidence="2">Uncharacterized protein</fullName>
    </submittedName>
</protein>
<proteinExistence type="predicted"/>
<evidence type="ECO:0000313" key="3">
    <source>
        <dbReference type="Proteomes" id="UP001151760"/>
    </source>
</evidence>